<organism evidence="17 18">
    <name type="scientific">Halarcobacter ebronensis</name>
    <dbReference type="NCBI Taxonomy" id="1462615"/>
    <lineage>
        <taxon>Bacteria</taxon>
        <taxon>Pseudomonadati</taxon>
        <taxon>Campylobacterota</taxon>
        <taxon>Epsilonproteobacteria</taxon>
        <taxon>Campylobacterales</taxon>
        <taxon>Arcobacteraceae</taxon>
        <taxon>Halarcobacter</taxon>
    </lineage>
</organism>
<sequence>MEEIKKSKSRVIVPLSLVLIGLILGLIISFGSSIGVKHTSDKNYCSSCHTMQPVTNSYKMDVHGGAGKHGIEVKCVYCHLPQDSMANYLTTKVKTGLHDLYAEYFKDTSKIDWQAMREHRESFTYDSACLNCHTNLKDSTESNLKALIAHRKYFSKTTDKTCVGCHQNVGHKDLGLYLPKN</sequence>
<feature type="binding site" description="covalent" evidence="13">
    <location>
        <position position="162"/>
    </location>
    <ligand>
        <name>heme</name>
        <dbReference type="ChEBI" id="CHEBI:30413"/>
        <label>4</label>
    </ligand>
</feature>
<dbReference type="Gene3D" id="1.10.3820.10">
    <property type="entry name" value="Di-heme elbow motif domain"/>
    <property type="match status" value="1"/>
</dbReference>
<dbReference type="InterPro" id="IPR005126">
    <property type="entry name" value="NapC/NirT_cyt_c_N"/>
</dbReference>
<evidence type="ECO:0000256" key="4">
    <source>
        <dbReference type="ARBA" id="ARBA00022475"/>
    </source>
</evidence>
<evidence type="ECO:0000259" key="16">
    <source>
        <dbReference type="Pfam" id="PF03264"/>
    </source>
</evidence>
<evidence type="ECO:0000256" key="5">
    <source>
        <dbReference type="ARBA" id="ARBA00022617"/>
    </source>
</evidence>
<dbReference type="InterPro" id="IPR036280">
    <property type="entry name" value="Multihaem_cyt_sf"/>
</dbReference>
<feature type="binding site" description="covalent" evidence="13">
    <location>
        <position position="45"/>
    </location>
    <ligand>
        <name>heme</name>
        <dbReference type="ChEBI" id="CHEBI:30413"/>
        <label>1</label>
    </ligand>
</feature>
<dbReference type="PANTHER" id="PTHR30333">
    <property type="entry name" value="CYTOCHROME C-TYPE PROTEIN"/>
    <property type="match status" value="1"/>
</dbReference>
<keyword evidence="3 12" id="KW-0813">Transport</keyword>
<dbReference type="Proteomes" id="UP000290172">
    <property type="component" value="Unassembled WGS sequence"/>
</dbReference>
<feature type="domain" description="NapC/NirT cytochrome c N-terminal" evidence="16">
    <location>
        <begin position="11"/>
        <end position="172"/>
    </location>
</feature>
<comment type="similarity">
    <text evidence="2">Belongs to the NapC/NirT/NrfH family.</text>
</comment>
<feature type="binding site" description="axial binding residue" evidence="14">
    <location>
        <position position="171"/>
    </location>
    <ligand>
        <name>heme</name>
        <dbReference type="ChEBI" id="CHEBI:30413"/>
        <label>2</label>
    </ligand>
    <ligandPart>
        <name>Fe</name>
        <dbReference type="ChEBI" id="CHEBI:18248"/>
    </ligandPart>
</feature>
<proteinExistence type="inferred from homology"/>
<feature type="binding site" description="covalent" evidence="13">
    <location>
        <position position="75"/>
    </location>
    <ligand>
        <name>heme</name>
        <dbReference type="ChEBI" id="CHEBI:30413"/>
        <label>2</label>
    </ligand>
</feature>
<feature type="binding site" description="covalent" evidence="13">
    <location>
        <position position="78"/>
    </location>
    <ligand>
        <name>heme</name>
        <dbReference type="ChEBI" id="CHEBI:30413"/>
        <label>2</label>
    </ligand>
</feature>
<keyword evidence="10 12" id="KW-0408">Iron</keyword>
<evidence type="ECO:0000256" key="8">
    <source>
        <dbReference type="ARBA" id="ARBA00022982"/>
    </source>
</evidence>
<comment type="cofactor">
    <cofactor evidence="13">
        <name>heme</name>
        <dbReference type="ChEBI" id="CHEBI:30413"/>
    </cofactor>
    <text evidence="13">Binds 4 heme groups per subunit.</text>
</comment>
<evidence type="ECO:0000256" key="15">
    <source>
        <dbReference type="SAM" id="Phobius"/>
    </source>
</evidence>
<dbReference type="GO" id="GO:0020037">
    <property type="term" value="F:heme binding"/>
    <property type="evidence" value="ECO:0007669"/>
    <property type="project" value="InterPro"/>
</dbReference>
<feature type="binding site" description="axial binding residue" evidence="14">
    <location>
        <position position="166"/>
    </location>
    <ligand>
        <name>heme</name>
        <dbReference type="ChEBI" id="CHEBI:30413"/>
        <label>4</label>
    </ligand>
    <ligandPart>
        <name>Fe</name>
        <dbReference type="ChEBI" id="CHEBI:18248"/>
    </ligandPart>
</feature>
<comment type="PTM">
    <text evidence="12">Binds 4 heme groups per subunit.</text>
</comment>
<keyword evidence="6 15" id="KW-0812">Transmembrane</keyword>
<accession>A0A4Q0Y7Q5</accession>
<dbReference type="RefSeq" id="WP_128983120.1">
    <property type="nucleotide sequence ID" value="NZ_PDKJ01000017.1"/>
</dbReference>
<feature type="binding site" description="covalent" evidence="13">
    <location>
        <position position="165"/>
    </location>
    <ligand>
        <name>heme</name>
        <dbReference type="ChEBI" id="CHEBI:30413"/>
        <label>4</label>
    </ligand>
</feature>
<dbReference type="InterPro" id="IPR038266">
    <property type="entry name" value="NapC/NirT_cytc_sf"/>
</dbReference>
<name>A0A4Q0Y7Q5_9BACT</name>
<keyword evidence="5 12" id="KW-0349">Heme</keyword>
<feature type="binding site" description="axial binding residue" evidence="14">
    <location>
        <position position="51"/>
    </location>
    <ligand>
        <name>heme</name>
        <dbReference type="ChEBI" id="CHEBI:30413"/>
        <label>1</label>
    </ligand>
    <ligandPart>
        <name>Fe</name>
        <dbReference type="ChEBI" id="CHEBI:18248"/>
    </ligandPart>
</feature>
<evidence type="ECO:0000313" key="18">
    <source>
        <dbReference type="Proteomes" id="UP000290172"/>
    </source>
</evidence>
<dbReference type="GO" id="GO:0046872">
    <property type="term" value="F:metal ion binding"/>
    <property type="evidence" value="ECO:0007669"/>
    <property type="project" value="UniProtKB-KW"/>
</dbReference>
<dbReference type="SUPFAM" id="SSF48695">
    <property type="entry name" value="Multiheme cytochromes"/>
    <property type="match status" value="1"/>
</dbReference>
<evidence type="ECO:0000256" key="14">
    <source>
        <dbReference type="PIRSR" id="PIRSR000013-2"/>
    </source>
</evidence>
<evidence type="ECO:0000256" key="12">
    <source>
        <dbReference type="PIRNR" id="PIRNR000013"/>
    </source>
</evidence>
<feature type="binding site" description="axial binding residue" evidence="14">
    <location>
        <position position="133"/>
    </location>
    <ligand>
        <name>heme</name>
        <dbReference type="ChEBI" id="CHEBI:30413"/>
        <label>3</label>
    </ligand>
    <ligandPart>
        <name>Fe</name>
        <dbReference type="ChEBI" id="CHEBI:18248"/>
    </ligandPart>
</feature>
<dbReference type="InterPro" id="IPR051174">
    <property type="entry name" value="Cytochrome_c-type_ET"/>
</dbReference>
<feature type="binding site" description="covalent" evidence="13">
    <location>
        <position position="48"/>
    </location>
    <ligand>
        <name>heme</name>
        <dbReference type="ChEBI" id="CHEBI:30413"/>
        <label>1</label>
    </ligand>
</feature>
<evidence type="ECO:0000256" key="7">
    <source>
        <dbReference type="ARBA" id="ARBA00022723"/>
    </source>
</evidence>
<evidence type="ECO:0000256" key="10">
    <source>
        <dbReference type="ARBA" id="ARBA00023004"/>
    </source>
</evidence>
<evidence type="ECO:0000256" key="13">
    <source>
        <dbReference type="PIRSR" id="PIRSR000013-1"/>
    </source>
</evidence>
<dbReference type="PANTHER" id="PTHR30333:SF1">
    <property type="entry name" value="CYTOCHROME C-TYPE PROTEIN NAPC"/>
    <property type="match status" value="1"/>
</dbReference>
<feature type="binding site" description="covalent" evidence="13">
    <location>
        <position position="132"/>
    </location>
    <ligand>
        <name>heme</name>
        <dbReference type="ChEBI" id="CHEBI:30413"/>
        <label>3</label>
    </ligand>
</feature>
<dbReference type="InterPro" id="IPR024717">
    <property type="entry name" value="NapC/NirT/NrfH"/>
</dbReference>
<reference evidence="17 18" key="1">
    <citation type="submission" date="2017-10" db="EMBL/GenBank/DDBJ databases">
        <title>Genomics of the genus Arcobacter.</title>
        <authorList>
            <person name="Perez-Cataluna A."/>
            <person name="Figueras M.J."/>
        </authorList>
    </citation>
    <scope>NUCLEOTIDE SEQUENCE [LARGE SCALE GENOMIC DNA]</scope>
    <source>
        <strain evidence="17 18">CECT 8993</strain>
    </source>
</reference>
<dbReference type="EMBL" id="PDKJ01000017">
    <property type="protein sequence ID" value="RXJ66237.1"/>
    <property type="molecule type" value="Genomic_DNA"/>
</dbReference>
<dbReference type="GO" id="GO:0009061">
    <property type="term" value="P:anaerobic respiration"/>
    <property type="evidence" value="ECO:0007669"/>
    <property type="project" value="TreeGrafter"/>
</dbReference>
<evidence type="ECO:0000256" key="1">
    <source>
        <dbReference type="ARBA" id="ARBA00004162"/>
    </source>
</evidence>
<protein>
    <recommendedName>
        <fullName evidence="12">Cytochrome c-type protein</fullName>
    </recommendedName>
</protein>
<dbReference type="Pfam" id="PF03264">
    <property type="entry name" value="Cytochrom_NNT"/>
    <property type="match status" value="1"/>
</dbReference>
<evidence type="ECO:0000256" key="3">
    <source>
        <dbReference type="ARBA" id="ARBA00022448"/>
    </source>
</evidence>
<dbReference type="AlphaFoldDB" id="A0A4Q0Y7Q5"/>
<dbReference type="PIRSF" id="PIRSF000013">
    <property type="entry name" value="4_hem_cytochrm_NapC"/>
    <property type="match status" value="1"/>
</dbReference>
<dbReference type="GO" id="GO:0005886">
    <property type="term" value="C:plasma membrane"/>
    <property type="evidence" value="ECO:0007669"/>
    <property type="project" value="UniProtKB-SubCell"/>
</dbReference>
<dbReference type="GO" id="GO:0009055">
    <property type="term" value="F:electron transfer activity"/>
    <property type="evidence" value="ECO:0007669"/>
    <property type="project" value="TreeGrafter"/>
</dbReference>
<evidence type="ECO:0000256" key="9">
    <source>
        <dbReference type="ARBA" id="ARBA00022989"/>
    </source>
</evidence>
<feature type="binding site" description="axial binding residue" evidence="14">
    <location>
        <position position="99"/>
    </location>
    <ligand>
        <name>heme</name>
        <dbReference type="ChEBI" id="CHEBI:30413"/>
        <label>1</label>
    </ligand>
    <ligandPart>
        <name>Fe</name>
        <dbReference type="ChEBI" id="CHEBI:18248"/>
    </ligandPart>
</feature>
<keyword evidence="8 12" id="KW-0249">Electron transport</keyword>
<comment type="caution">
    <text evidence="17">The sequence shown here is derived from an EMBL/GenBank/DDBJ whole genome shotgun (WGS) entry which is preliminary data.</text>
</comment>
<feature type="binding site" description="covalent" evidence="13">
    <location>
        <position position="129"/>
    </location>
    <ligand>
        <name>heme</name>
        <dbReference type="ChEBI" id="CHEBI:30413"/>
        <label>3</label>
    </ligand>
</feature>
<comment type="subcellular location">
    <subcellularLocation>
        <location evidence="1">Cell membrane</location>
        <topology evidence="1">Single-pass membrane protein</topology>
    </subcellularLocation>
</comment>
<evidence type="ECO:0000256" key="6">
    <source>
        <dbReference type="ARBA" id="ARBA00022692"/>
    </source>
</evidence>
<evidence type="ECO:0000256" key="11">
    <source>
        <dbReference type="ARBA" id="ARBA00023136"/>
    </source>
</evidence>
<keyword evidence="4" id="KW-1003">Cell membrane</keyword>
<keyword evidence="11 15" id="KW-0472">Membrane</keyword>
<dbReference type="GO" id="GO:0019333">
    <property type="term" value="P:denitrification pathway"/>
    <property type="evidence" value="ECO:0007669"/>
    <property type="project" value="InterPro"/>
</dbReference>
<keyword evidence="7 12" id="KW-0479">Metal-binding</keyword>
<feature type="transmembrane region" description="Helical" evidence="15">
    <location>
        <begin position="12"/>
        <end position="36"/>
    </location>
</feature>
<evidence type="ECO:0000313" key="17">
    <source>
        <dbReference type="EMBL" id="RXJ66237.1"/>
    </source>
</evidence>
<keyword evidence="9 15" id="KW-1133">Transmembrane helix</keyword>
<feature type="binding site" evidence="13">
    <location>
        <position position="99"/>
    </location>
    <ligand>
        <name>a menaquinol</name>
        <dbReference type="ChEBI" id="CHEBI:18151"/>
    </ligand>
</feature>
<evidence type="ECO:0000256" key="2">
    <source>
        <dbReference type="ARBA" id="ARBA00007395"/>
    </source>
</evidence>
<feature type="binding site" description="axial binding residue" evidence="14">
    <location>
        <position position="79"/>
    </location>
    <ligand>
        <name>heme</name>
        <dbReference type="ChEBI" id="CHEBI:30413"/>
        <label>2</label>
    </ligand>
    <ligandPart>
        <name>Fe</name>
        <dbReference type="ChEBI" id="CHEBI:18248"/>
    </ligandPart>
</feature>
<gene>
    <name evidence="17" type="ORF">CRV08_13775</name>
</gene>